<reference evidence="9" key="1">
    <citation type="submission" date="2022-07" db="EMBL/GenBank/DDBJ databases">
        <title>Fungi with potential for degradation of polypropylene.</title>
        <authorList>
            <person name="Gostincar C."/>
        </authorList>
    </citation>
    <scope>NUCLEOTIDE SEQUENCE</scope>
    <source>
        <strain evidence="9">EXF-13287</strain>
    </source>
</reference>
<dbReference type="Gene3D" id="3.20.20.80">
    <property type="entry name" value="Glycosidases"/>
    <property type="match status" value="1"/>
</dbReference>
<dbReference type="AlphaFoldDB" id="A0AA38RJT9"/>
<keyword evidence="4 6" id="KW-0378">Hydrolase</keyword>
<dbReference type="InterPro" id="IPR001547">
    <property type="entry name" value="Glyco_hydro_5"/>
</dbReference>
<dbReference type="GO" id="GO:0016985">
    <property type="term" value="F:mannan endo-1,4-beta-mannosidase activity"/>
    <property type="evidence" value="ECO:0007669"/>
    <property type="project" value="UniProtKB-EC"/>
</dbReference>
<accession>A0AA38RJT9</accession>
<feature type="domain" description="Glycoside hydrolase family 5" evidence="8">
    <location>
        <begin position="61"/>
        <end position="351"/>
    </location>
</feature>
<keyword evidence="5 6" id="KW-0326">Glycosidase</keyword>
<dbReference type="PANTHER" id="PTHR31451">
    <property type="match status" value="1"/>
</dbReference>
<name>A0AA38RJT9_9PEZI</name>
<comment type="catalytic activity">
    <reaction evidence="1">
        <text>Random hydrolysis of (1-&gt;4)-beta-D-mannosidic linkages in mannans, galactomannans and glucomannans.</text>
        <dbReference type="EC" id="3.2.1.78"/>
    </reaction>
</comment>
<dbReference type="Pfam" id="PF00150">
    <property type="entry name" value="Cellulase"/>
    <property type="match status" value="1"/>
</dbReference>
<feature type="chain" id="PRO_5041381362" description="mannan endo-1,4-beta-mannosidase" evidence="7">
    <location>
        <begin position="19"/>
        <end position="402"/>
    </location>
</feature>
<keyword evidence="7" id="KW-0732">Signal</keyword>
<evidence type="ECO:0000256" key="7">
    <source>
        <dbReference type="SAM" id="SignalP"/>
    </source>
</evidence>
<feature type="signal peptide" evidence="7">
    <location>
        <begin position="1"/>
        <end position="18"/>
    </location>
</feature>
<dbReference type="SUPFAM" id="SSF51445">
    <property type="entry name" value="(Trans)glycosidases"/>
    <property type="match status" value="1"/>
</dbReference>
<sequence>MCVRVLLAVVLCFSFVCGREGWLLSSKDPNPPPPSYPVGAKSGPFARVSGRLFVIDGKTGYFAGTNAWWLGHLERNDDVDIATQQIADAGYKIVRVWGFGDTDRMPDNTTTGPGEIWYHLINSTGGYVNYGENGIQRLDYAVSRAEELGLKLVLPLMNQWSDWGGQLVYNTVFGYDHTWYEHPRSQEVYRDYVKAIVTRYRNSTAIFAWELGNEPRCPNCENSVITNWAANVSSYIKDMDPNHMVTLGDEGWFGPDDGYTDGDPSSVAYLANYNGLDFVANLQIPTLDYGVFHLYPNLWGYPYEWGNLWIEQHDNAGAKANKPVILEEYGAPYGHNHASVLQPWQETVVKSGVAADQVWQFGPANLSADVASFGDEFSVYYNDTDFVQIGTTHAKQMAGKAV</sequence>
<dbReference type="EMBL" id="JANBVN010000134">
    <property type="protein sequence ID" value="KAJ9139225.1"/>
    <property type="molecule type" value="Genomic_DNA"/>
</dbReference>
<organism evidence="9 10">
    <name type="scientific">Coniochaeta hoffmannii</name>
    <dbReference type="NCBI Taxonomy" id="91930"/>
    <lineage>
        <taxon>Eukaryota</taxon>
        <taxon>Fungi</taxon>
        <taxon>Dikarya</taxon>
        <taxon>Ascomycota</taxon>
        <taxon>Pezizomycotina</taxon>
        <taxon>Sordariomycetes</taxon>
        <taxon>Sordariomycetidae</taxon>
        <taxon>Coniochaetales</taxon>
        <taxon>Coniochaetaceae</taxon>
        <taxon>Coniochaeta</taxon>
    </lineage>
</organism>
<evidence type="ECO:0000256" key="6">
    <source>
        <dbReference type="RuleBase" id="RU361153"/>
    </source>
</evidence>
<comment type="similarity">
    <text evidence="2 6">Belongs to the glycosyl hydrolase 5 (cellulase A) family.</text>
</comment>
<gene>
    <name evidence="9" type="ORF">NKR19_g7554</name>
</gene>
<proteinExistence type="inferred from homology"/>
<dbReference type="InterPro" id="IPR045053">
    <property type="entry name" value="MAN-like"/>
</dbReference>
<evidence type="ECO:0000256" key="2">
    <source>
        <dbReference type="ARBA" id="ARBA00005641"/>
    </source>
</evidence>
<evidence type="ECO:0000313" key="10">
    <source>
        <dbReference type="Proteomes" id="UP001174691"/>
    </source>
</evidence>
<dbReference type="InterPro" id="IPR017853">
    <property type="entry name" value="GH"/>
</dbReference>
<dbReference type="EC" id="3.2.1.78" evidence="3"/>
<dbReference type="PANTHER" id="PTHR31451:SF10">
    <property type="entry name" value="MANNAN ENDO-1,4-BETA-MANNOSIDASE B"/>
    <property type="match status" value="1"/>
</dbReference>
<keyword evidence="10" id="KW-1185">Reference proteome</keyword>
<evidence type="ECO:0000256" key="3">
    <source>
        <dbReference type="ARBA" id="ARBA00012706"/>
    </source>
</evidence>
<comment type="caution">
    <text evidence="9">The sequence shown here is derived from an EMBL/GenBank/DDBJ whole genome shotgun (WGS) entry which is preliminary data.</text>
</comment>
<dbReference type="GO" id="GO:0046355">
    <property type="term" value="P:mannan catabolic process"/>
    <property type="evidence" value="ECO:0007669"/>
    <property type="project" value="UniProtKB-ARBA"/>
</dbReference>
<protein>
    <recommendedName>
        <fullName evidence="3">mannan endo-1,4-beta-mannosidase</fullName>
        <ecNumber evidence="3">3.2.1.78</ecNumber>
    </recommendedName>
</protein>
<evidence type="ECO:0000313" key="9">
    <source>
        <dbReference type="EMBL" id="KAJ9139225.1"/>
    </source>
</evidence>
<evidence type="ECO:0000256" key="5">
    <source>
        <dbReference type="ARBA" id="ARBA00023295"/>
    </source>
</evidence>
<evidence type="ECO:0000256" key="4">
    <source>
        <dbReference type="ARBA" id="ARBA00022801"/>
    </source>
</evidence>
<evidence type="ECO:0000256" key="1">
    <source>
        <dbReference type="ARBA" id="ARBA00001678"/>
    </source>
</evidence>
<dbReference type="Proteomes" id="UP001174691">
    <property type="component" value="Unassembled WGS sequence"/>
</dbReference>
<evidence type="ECO:0000259" key="8">
    <source>
        <dbReference type="Pfam" id="PF00150"/>
    </source>
</evidence>